<dbReference type="AlphaFoldDB" id="A0A0T6BUH6"/>
<evidence type="ECO:0000259" key="7">
    <source>
        <dbReference type="Pfam" id="PF17851"/>
    </source>
</evidence>
<evidence type="ECO:0000256" key="5">
    <source>
        <dbReference type="PIRSR" id="PIRSR606710-2"/>
    </source>
</evidence>
<dbReference type="CDD" id="cd09000">
    <property type="entry name" value="GH43_SXA-like"/>
    <property type="match status" value="1"/>
</dbReference>
<dbReference type="InterPro" id="IPR013320">
    <property type="entry name" value="ConA-like_dom_sf"/>
</dbReference>
<dbReference type="SUPFAM" id="SSF49899">
    <property type="entry name" value="Concanavalin A-like lectins/glucanases"/>
    <property type="match status" value="1"/>
</dbReference>
<name>A0A0T6BUH6_9BACI</name>
<feature type="active site" description="Proton acceptor" evidence="4">
    <location>
        <position position="14"/>
    </location>
</feature>
<dbReference type="InterPro" id="IPR023296">
    <property type="entry name" value="Glyco_hydro_beta-prop_sf"/>
</dbReference>
<evidence type="ECO:0000256" key="2">
    <source>
        <dbReference type="ARBA" id="ARBA00022801"/>
    </source>
</evidence>
<keyword evidence="3 6" id="KW-0326">Glycosidase</keyword>
<dbReference type="Pfam" id="PF04616">
    <property type="entry name" value="Glyco_hydro_43"/>
    <property type="match status" value="1"/>
</dbReference>
<organism evidence="8 10">
    <name type="scientific">Bacillus glycinifermentans</name>
    <dbReference type="NCBI Taxonomy" id="1664069"/>
    <lineage>
        <taxon>Bacteria</taxon>
        <taxon>Bacillati</taxon>
        <taxon>Bacillota</taxon>
        <taxon>Bacilli</taxon>
        <taxon>Bacillales</taxon>
        <taxon>Bacillaceae</taxon>
        <taxon>Bacillus</taxon>
    </lineage>
</organism>
<dbReference type="RefSeq" id="WP_048352964.1">
    <property type="nucleotide sequence ID" value="NZ_JARRTL010000008.1"/>
</dbReference>
<dbReference type="Proteomes" id="UP001341297">
    <property type="component" value="Unassembled WGS sequence"/>
</dbReference>
<dbReference type="InterPro" id="IPR041542">
    <property type="entry name" value="GH43_C2"/>
</dbReference>
<dbReference type="GO" id="GO:0009044">
    <property type="term" value="F:xylan 1,4-beta-xylosidase activity"/>
    <property type="evidence" value="ECO:0007669"/>
    <property type="project" value="UniProtKB-EC"/>
</dbReference>
<evidence type="ECO:0000313" key="8">
    <source>
        <dbReference type="EMBL" id="KRT95289.1"/>
    </source>
</evidence>
<keyword evidence="11" id="KW-1185">Reference proteome</keyword>
<evidence type="ECO:0000256" key="6">
    <source>
        <dbReference type="RuleBase" id="RU361187"/>
    </source>
</evidence>
<evidence type="ECO:0000256" key="3">
    <source>
        <dbReference type="ARBA" id="ARBA00023295"/>
    </source>
</evidence>
<dbReference type="Gene3D" id="2.60.120.200">
    <property type="match status" value="1"/>
</dbReference>
<dbReference type="STRING" id="1664069.BGLY_3133"/>
<accession>A0A0T6BUH6</accession>
<feature type="active site" description="Proton donor" evidence="4">
    <location>
        <position position="186"/>
    </location>
</feature>
<evidence type="ECO:0000313" key="9">
    <source>
        <dbReference type="EMBL" id="MEC0485091.1"/>
    </source>
</evidence>
<evidence type="ECO:0000256" key="1">
    <source>
        <dbReference type="ARBA" id="ARBA00009865"/>
    </source>
</evidence>
<dbReference type="OrthoDB" id="9801455at2"/>
<dbReference type="PANTHER" id="PTHR42812:SF12">
    <property type="entry name" value="BETA-XYLOSIDASE-RELATED"/>
    <property type="match status" value="1"/>
</dbReference>
<dbReference type="Proteomes" id="UP000036168">
    <property type="component" value="Unassembled WGS sequence"/>
</dbReference>
<evidence type="ECO:0000313" key="11">
    <source>
        <dbReference type="Proteomes" id="UP001341297"/>
    </source>
</evidence>
<reference evidence="9 11" key="3">
    <citation type="submission" date="2023-03" db="EMBL/GenBank/DDBJ databases">
        <title>Agriculturally important microbes genome sequencing.</title>
        <authorList>
            <person name="Dunlap C."/>
        </authorList>
    </citation>
    <scope>NUCLEOTIDE SEQUENCE [LARGE SCALE GENOMIC DNA]</scope>
    <source>
        <strain evidence="9 11">CBP-3203</strain>
    </source>
</reference>
<comment type="similarity">
    <text evidence="1 6">Belongs to the glycosyl hydrolase 43 family.</text>
</comment>
<comment type="caution">
    <text evidence="8">The sequence shown here is derived from an EMBL/GenBank/DDBJ whole genome shotgun (WGS) entry which is preliminary data.</text>
</comment>
<dbReference type="Gene3D" id="2.115.10.20">
    <property type="entry name" value="Glycosyl hydrolase domain, family 43"/>
    <property type="match status" value="1"/>
</dbReference>
<proteinExistence type="inferred from homology"/>
<dbReference type="GO" id="GO:0005975">
    <property type="term" value="P:carbohydrate metabolic process"/>
    <property type="evidence" value="ECO:0007669"/>
    <property type="project" value="InterPro"/>
</dbReference>
<feature type="domain" description="Beta-xylosidase C-terminal Concanavalin A-like" evidence="7">
    <location>
        <begin position="331"/>
        <end position="531"/>
    </location>
</feature>
<gene>
    <name evidence="9" type="primary">xynB</name>
    <name evidence="8" type="ORF">AB447_212360</name>
    <name evidence="9" type="ORF">P8828_09575</name>
</gene>
<dbReference type="InterPro" id="IPR006710">
    <property type="entry name" value="Glyco_hydro_43"/>
</dbReference>
<dbReference type="Pfam" id="PF17851">
    <property type="entry name" value="GH43_C2"/>
    <property type="match status" value="1"/>
</dbReference>
<reference evidence="8 10" key="1">
    <citation type="journal article" date="2015" name="Int. J. Syst. Evol. Microbiol.">
        <title>Bacillus glycinifermentans sp. nov., isolated from fermented soybean paste.</title>
        <authorList>
            <person name="Kim S.J."/>
            <person name="Dunlap C.A."/>
            <person name="Kwon S.W."/>
            <person name="Rooney A.P."/>
        </authorList>
    </citation>
    <scope>NUCLEOTIDE SEQUENCE [LARGE SCALE GENOMIC DNA]</scope>
    <source>
        <strain evidence="8 10">GO-13</strain>
    </source>
</reference>
<reference evidence="8" key="2">
    <citation type="submission" date="2015-10" db="EMBL/GenBank/DDBJ databases">
        <authorList>
            <person name="Gilbert D.G."/>
        </authorList>
    </citation>
    <scope>NUCLEOTIDE SEQUENCE</scope>
    <source>
        <strain evidence="8">GO-13</strain>
    </source>
</reference>
<evidence type="ECO:0000313" key="10">
    <source>
        <dbReference type="Proteomes" id="UP000036168"/>
    </source>
</evidence>
<dbReference type="EMBL" id="JARRTL010000008">
    <property type="protein sequence ID" value="MEC0485091.1"/>
    <property type="molecule type" value="Genomic_DNA"/>
</dbReference>
<sequence>MKIINPVLKGFNPDPSICRVGEDYYIAVSTFEWFPGVQIHHSKDLVNWHLIAHPLQRVSQLDMKGNPDSGGVWAPCLSYADGKFWLIYTDVKVVDGAWKDCHNYLVTCETVDGDWGEPIKLNSSGFDASLFHDTDGRKYLLNMMWDHRIGRHSFGGIVMQEYSAEEKRLINHPKIIFKGSDIKLTEAPHLYHIGDYYYLLTAEGGTRYEHAATIARSKHIGGPYEIHPDNPILTSWHDPRNPLQKCGHASIVQTHTDEWYLAHLTGRPIRPDDDSIIHQRGYCPLGRETAIQKLNWKDGWPYVVGGKEGSLEVDAPRISETVFPATYPEVDQFEGSTLNINFQTLRIPFTKELGSITERPDHLRLFGHESLTSKYTQAFVARRWQSLRFIAETAVEFRPESFQQAAGLVNYYNTENWTALQITYDEDLGRFLDLTICDNFSFSQPITDKIVIPRDIQYVYLRVNVEQETYYYSYSFNKKDWHIIEIVLESKKLSDDYVRGGGFFTGAFVGMQCQDTSGANKHADFAYFMYKEL</sequence>
<dbReference type="SUPFAM" id="SSF75005">
    <property type="entry name" value="Arabinanase/levansucrase/invertase"/>
    <property type="match status" value="1"/>
</dbReference>
<keyword evidence="2 6" id="KW-0378">Hydrolase</keyword>
<protein>
    <submittedName>
        <fullName evidence="8 9">Beta-xylosidase</fullName>
        <ecNumber evidence="9">3.2.1.37</ecNumber>
    </submittedName>
</protein>
<feature type="site" description="Important for catalytic activity, responsible for pKa modulation of the active site Glu and correct orientation of both the proton donor and substrate" evidence="5">
    <location>
        <position position="127"/>
    </location>
</feature>
<dbReference type="EC" id="3.2.1.37" evidence="9"/>
<dbReference type="EMBL" id="LECW02000004">
    <property type="protein sequence ID" value="KRT95289.1"/>
    <property type="molecule type" value="Genomic_DNA"/>
</dbReference>
<dbReference type="InterPro" id="IPR051795">
    <property type="entry name" value="Glycosyl_Hydrlase_43"/>
</dbReference>
<evidence type="ECO:0000256" key="4">
    <source>
        <dbReference type="PIRSR" id="PIRSR606710-1"/>
    </source>
</evidence>
<dbReference type="PANTHER" id="PTHR42812">
    <property type="entry name" value="BETA-XYLOSIDASE"/>
    <property type="match status" value="1"/>
</dbReference>